<dbReference type="Pfam" id="PF02949">
    <property type="entry name" value="7tm_6"/>
    <property type="match status" value="1"/>
</dbReference>
<dbReference type="PANTHER" id="PTHR21137">
    <property type="entry name" value="ODORANT RECEPTOR"/>
    <property type="match status" value="1"/>
</dbReference>
<dbReference type="PANTHER" id="PTHR21137:SF35">
    <property type="entry name" value="ODORANT RECEPTOR 19A-RELATED"/>
    <property type="match status" value="1"/>
</dbReference>
<proteinExistence type="evidence at transcript level"/>
<dbReference type="GO" id="GO:0004984">
    <property type="term" value="F:olfactory receptor activity"/>
    <property type="evidence" value="ECO:0007669"/>
    <property type="project" value="InterPro"/>
</dbReference>
<evidence type="ECO:0000256" key="5">
    <source>
        <dbReference type="ARBA" id="ARBA00022725"/>
    </source>
</evidence>
<sequence>MIQTTAGNNNIIHVFIYLRFAKDISSIFKVGNTCTYIYFLSGSCVLLFICSSLDPEVLSQFLPVTFITFGNLIQTSIIYELVTAVSDRLPATVYNTPWELMDNGNRRTLLIFLQRLQTPVRIEAFGSLKIGLESMAAILKTTFSYYLFLKTVSDD</sequence>
<dbReference type="EMBL" id="MF625582">
    <property type="protein sequence ID" value="AXY83409.1"/>
    <property type="molecule type" value="mRNA"/>
</dbReference>
<organism evidence="10">
    <name type="scientific">Conopomorpha sinensis</name>
    <name type="common">litch fruit borer</name>
    <dbReference type="NCBI Taxonomy" id="940481"/>
    <lineage>
        <taxon>Eukaryota</taxon>
        <taxon>Metazoa</taxon>
        <taxon>Ecdysozoa</taxon>
        <taxon>Arthropoda</taxon>
        <taxon>Hexapoda</taxon>
        <taxon>Insecta</taxon>
        <taxon>Pterygota</taxon>
        <taxon>Neoptera</taxon>
        <taxon>Endopterygota</taxon>
        <taxon>Lepidoptera</taxon>
        <taxon>Glossata</taxon>
        <taxon>Ditrysia</taxon>
        <taxon>Tineoidea</taxon>
        <taxon>Gracillariidae</taxon>
        <taxon>Conopomorpha</taxon>
    </lineage>
</organism>
<evidence type="ECO:0000313" key="10">
    <source>
        <dbReference type="EMBL" id="AXY83409.1"/>
    </source>
</evidence>
<keyword evidence="9" id="KW-0807">Transducer</keyword>
<keyword evidence="8 10" id="KW-0675">Receptor</keyword>
<keyword evidence="6" id="KW-1133">Transmembrane helix</keyword>
<evidence type="ECO:0000256" key="9">
    <source>
        <dbReference type="ARBA" id="ARBA00023224"/>
    </source>
</evidence>
<name>A0A3Q8HDF9_9NEOP</name>
<dbReference type="InterPro" id="IPR004117">
    <property type="entry name" value="7tm6_olfct_rcpt"/>
</dbReference>
<evidence type="ECO:0000256" key="6">
    <source>
        <dbReference type="ARBA" id="ARBA00022989"/>
    </source>
</evidence>
<comment type="subcellular location">
    <subcellularLocation>
        <location evidence="1">Cell membrane</location>
        <topology evidence="1">Multi-pass membrane protein</topology>
    </subcellularLocation>
</comment>
<dbReference type="GO" id="GO:0007165">
    <property type="term" value="P:signal transduction"/>
    <property type="evidence" value="ECO:0007669"/>
    <property type="project" value="UniProtKB-KW"/>
</dbReference>
<dbReference type="AlphaFoldDB" id="A0A3Q8HDF9"/>
<keyword evidence="2" id="KW-1003">Cell membrane</keyword>
<reference evidence="10" key="1">
    <citation type="submission" date="2017-08" db="EMBL/GenBank/DDBJ databases">
        <title>Analysis of the Antennal Transcriptome and Chemosensory-related Genes of Conopomorpha sinensis Bradley (Lepidoptera: Gracilariidae).</title>
        <authorList>
            <person name="Li P."/>
            <person name="Liu Y."/>
            <person name="Wang S."/>
            <person name="Sun H."/>
        </authorList>
    </citation>
    <scope>NUCLEOTIDE SEQUENCE</scope>
</reference>
<keyword evidence="7" id="KW-0472">Membrane</keyword>
<evidence type="ECO:0000256" key="1">
    <source>
        <dbReference type="ARBA" id="ARBA00004651"/>
    </source>
</evidence>
<keyword evidence="5" id="KW-0552">Olfaction</keyword>
<dbReference type="GO" id="GO:0005886">
    <property type="term" value="C:plasma membrane"/>
    <property type="evidence" value="ECO:0007669"/>
    <property type="project" value="UniProtKB-SubCell"/>
</dbReference>
<evidence type="ECO:0000256" key="2">
    <source>
        <dbReference type="ARBA" id="ARBA00022475"/>
    </source>
</evidence>
<evidence type="ECO:0000256" key="4">
    <source>
        <dbReference type="ARBA" id="ARBA00022692"/>
    </source>
</evidence>
<evidence type="ECO:0000256" key="7">
    <source>
        <dbReference type="ARBA" id="ARBA00023136"/>
    </source>
</evidence>
<evidence type="ECO:0000256" key="3">
    <source>
        <dbReference type="ARBA" id="ARBA00022606"/>
    </source>
</evidence>
<evidence type="ECO:0000256" key="8">
    <source>
        <dbReference type="ARBA" id="ARBA00023170"/>
    </source>
</evidence>
<dbReference type="GO" id="GO:0005549">
    <property type="term" value="F:odorant binding"/>
    <property type="evidence" value="ECO:0007669"/>
    <property type="project" value="InterPro"/>
</dbReference>
<protein>
    <submittedName>
        <fullName evidence="10">Putative odorant receptor 39</fullName>
    </submittedName>
</protein>
<keyword evidence="4" id="KW-0812">Transmembrane</keyword>
<keyword evidence="3" id="KW-0716">Sensory transduction</keyword>
<accession>A0A3Q8HDF9</accession>